<evidence type="ECO:0000256" key="2">
    <source>
        <dbReference type="ARBA" id="ARBA00022801"/>
    </source>
</evidence>
<dbReference type="InterPro" id="IPR050628">
    <property type="entry name" value="SNF2_RAD54_helicase_TF"/>
</dbReference>
<dbReference type="PROSITE" id="PS51194">
    <property type="entry name" value="HELICASE_CTER"/>
    <property type="match status" value="1"/>
</dbReference>
<name>A0A1R1PW03_ZANCU</name>
<dbReference type="InterPro" id="IPR027417">
    <property type="entry name" value="P-loop_NTPase"/>
</dbReference>
<sequence length="1204" mass="135340">MSESIINIDLTSEDEAMDRENKDCTISYENGWVGGTEKYILGKESIVQNLLTSVSKLPVLESDESEFTDTVENKHSDESDSRSMSRDFATLKPAMKEHEEVEMYVDGSSGFTSRFENLKRKIRNVYNSPSEDKAQYDTVTEMEYSGFQTKDGGAYEYKTIESMIHTNGIQNGTVYTTNNTTVSKLNQNFNSNKFTTEGNKIVCDLTTTENVLNNTDFSGQGTFPGGSGVASLWVYVGELEGFAHELDTSALELKYNPYDFHPLKVVPNRERTNVLSLEDYESGKKYGDVDDANSKVLYEMMIQNVIKVSAAIYLLSNSQTVPILLSCFSHSKNINIVTSILSTSKTYGRGVGALGVLEDDGKTLVCMNKHGSMVKKSIFSDISAVNTEFDKVMFKRMYFEDLLGPLAQAGGSTQDVFKKHKPGYQSLQIIGSHGTDVGFQSVFKDLKDTYRKRMKNSTRQEYDTVNRNNFRTGNLEDNNIFELSKSSGNTIYEQRVGEPAENDVTIKERLQSIQMAFVTLMDLPEVQGPKRLKTQLHRHQKQALYFLQQREDAETGINHSLDESTDGKTPIVWQRIKSQGLGRKSQLIYRNKLTGMINHGIPKPCLGGILADDMGLGKTLAIIALILSNPPDVPSGSFVKENEEIELKSKEKCIKKEEFERELREKECISIIDDNDENIDINGPANSEKMDTENEKTKYVEDVNGRPYQMGADKTKEREEVGLNFQHRDLCTNSNEVQYASEGVAEFELHKKYRGKRAAGTLIICPLSTLSNWEEQIRAHTKWNSLRVFVHHGTERAVTCEEFQGFDVLQVDGATGKKIVDLPAIREVEKWVDFSEPESVLYSHVQGEARAYLDACLTDDSVCVHYALDANSLEFINAYIRNNSLPSTHTDMMLHKNSTVAQSMKYRRVSSCSTLPKVADNDSELSFSGSSQLSSVEAPIVLDIAETPELGNNTDNTDNADIIRHTNRNLDSSSKVLALINDLCAIREGSNSNNTLDKCVIFSQWTKVLDLIAESLSKNSFKFTRLDGKMPRNVRQEQIDIFNRNERYTVMLISLKAGGVGLNLTVANHVFLMDPYWNPSIEQQAIDRIHRIGQTKQVYVYRYMIRKSIEEKILVLQQRKAKIANVSLKDSDRNIDTKHQSSSLEASTADNSNVESNGSYGGISDMIPELNLLPDELHSFSIDNAFGSGTSSRNRIQNLNFLFN</sequence>
<dbReference type="Proteomes" id="UP000188320">
    <property type="component" value="Unassembled WGS sequence"/>
</dbReference>
<dbReference type="GO" id="GO:0006281">
    <property type="term" value="P:DNA repair"/>
    <property type="evidence" value="ECO:0007669"/>
    <property type="project" value="TreeGrafter"/>
</dbReference>
<dbReference type="Pfam" id="PF00271">
    <property type="entry name" value="Helicase_C"/>
    <property type="match status" value="1"/>
</dbReference>
<organism evidence="7 8">
    <name type="scientific">Zancudomyces culisetae</name>
    <name type="common">Gut fungus</name>
    <name type="synonym">Smittium culisetae</name>
    <dbReference type="NCBI Taxonomy" id="1213189"/>
    <lineage>
        <taxon>Eukaryota</taxon>
        <taxon>Fungi</taxon>
        <taxon>Fungi incertae sedis</taxon>
        <taxon>Zoopagomycota</taxon>
        <taxon>Kickxellomycotina</taxon>
        <taxon>Harpellomycetes</taxon>
        <taxon>Harpellales</taxon>
        <taxon>Legeriomycetaceae</taxon>
        <taxon>Zancudomyces</taxon>
    </lineage>
</organism>
<accession>A0A1R1PW03</accession>
<dbReference type="InterPro" id="IPR038718">
    <property type="entry name" value="SNF2-like_sf"/>
</dbReference>
<feature type="compositionally biased region" description="Polar residues" evidence="5">
    <location>
        <begin position="1140"/>
        <end position="1157"/>
    </location>
</feature>
<evidence type="ECO:0000313" key="8">
    <source>
        <dbReference type="Proteomes" id="UP000188320"/>
    </source>
</evidence>
<dbReference type="SMART" id="SM00490">
    <property type="entry name" value="HELICc"/>
    <property type="match status" value="1"/>
</dbReference>
<dbReference type="AlphaFoldDB" id="A0A1R1PW03"/>
<gene>
    <name evidence="7" type="ORF">AX774_g1311</name>
</gene>
<feature type="compositionally biased region" description="Basic and acidic residues" evidence="5">
    <location>
        <begin position="71"/>
        <end position="85"/>
    </location>
</feature>
<dbReference type="Pfam" id="PF00176">
    <property type="entry name" value="SNF2-rel_dom"/>
    <property type="match status" value="1"/>
</dbReference>
<dbReference type="GO" id="GO:0004386">
    <property type="term" value="F:helicase activity"/>
    <property type="evidence" value="ECO:0007669"/>
    <property type="project" value="UniProtKB-KW"/>
</dbReference>
<evidence type="ECO:0000313" key="7">
    <source>
        <dbReference type="EMBL" id="OMH85145.1"/>
    </source>
</evidence>
<dbReference type="SUPFAM" id="SSF52540">
    <property type="entry name" value="P-loop containing nucleoside triphosphate hydrolases"/>
    <property type="match status" value="2"/>
</dbReference>
<dbReference type="GO" id="GO:0005634">
    <property type="term" value="C:nucleus"/>
    <property type="evidence" value="ECO:0007669"/>
    <property type="project" value="TreeGrafter"/>
</dbReference>
<dbReference type="InterPro" id="IPR000330">
    <property type="entry name" value="SNF2_N"/>
</dbReference>
<dbReference type="InterPro" id="IPR001650">
    <property type="entry name" value="Helicase_C-like"/>
</dbReference>
<dbReference type="PANTHER" id="PTHR45626:SF17">
    <property type="entry name" value="HELICASE-LIKE TRANSCRIPTION FACTOR"/>
    <property type="match status" value="1"/>
</dbReference>
<dbReference type="GO" id="GO:0016787">
    <property type="term" value="F:hydrolase activity"/>
    <property type="evidence" value="ECO:0007669"/>
    <property type="project" value="UniProtKB-KW"/>
</dbReference>
<dbReference type="GO" id="GO:0005524">
    <property type="term" value="F:ATP binding"/>
    <property type="evidence" value="ECO:0007669"/>
    <property type="project" value="UniProtKB-KW"/>
</dbReference>
<dbReference type="EMBL" id="LSSK01000108">
    <property type="protein sequence ID" value="OMH85145.1"/>
    <property type="molecule type" value="Genomic_DNA"/>
</dbReference>
<evidence type="ECO:0000256" key="1">
    <source>
        <dbReference type="ARBA" id="ARBA00022741"/>
    </source>
</evidence>
<evidence type="ECO:0000256" key="4">
    <source>
        <dbReference type="ARBA" id="ARBA00022840"/>
    </source>
</evidence>
<comment type="caution">
    <text evidence="7">The sequence shown here is derived from an EMBL/GenBank/DDBJ whole genome shotgun (WGS) entry which is preliminary data.</text>
</comment>
<reference evidence="8" key="1">
    <citation type="submission" date="2017-01" db="EMBL/GenBank/DDBJ databases">
        <authorList>
            <person name="Wang Y."/>
            <person name="White M."/>
            <person name="Kvist S."/>
            <person name="Moncalvo J.-M."/>
        </authorList>
    </citation>
    <scope>NUCLEOTIDE SEQUENCE [LARGE SCALE GENOMIC DNA]</scope>
    <source>
        <strain evidence="8">COL-18-3</strain>
    </source>
</reference>
<keyword evidence="3" id="KW-0347">Helicase</keyword>
<evidence type="ECO:0000256" key="3">
    <source>
        <dbReference type="ARBA" id="ARBA00022806"/>
    </source>
</evidence>
<keyword evidence="2" id="KW-0378">Hydrolase</keyword>
<dbReference type="GO" id="GO:0008094">
    <property type="term" value="F:ATP-dependent activity, acting on DNA"/>
    <property type="evidence" value="ECO:0007669"/>
    <property type="project" value="TreeGrafter"/>
</dbReference>
<feature type="domain" description="Helicase C-terminal" evidence="6">
    <location>
        <begin position="978"/>
        <end position="1143"/>
    </location>
</feature>
<dbReference type="Gene3D" id="3.40.50.300">
    <property type="entry name" value="P-loop containing nucleotide triphosphate hydrolases"/>
    <property type="match status" value="1"/>
</dbReference>
<keyword evidence="8" id="KW-1185">Reference proteome</keyword>
<evidence type="ECO:0000256" key="5">
    <source>
        <dbReference type="SAM" id="MobiDB-lite"/>
    </source>
</evidence>
<keyword evidence="4" id="KW-0067">ATP-binding</keyword>
<feature type="region of interest" description="Disordered" evidence="5">
    <location>
        <begin position="65"/>
        <end position="85"/>
    </location>
</feature>
<dbReference type="OrthoDB" id="448448at2759"/>
<keyword evidence="1" id="KW-0547">Nucleotide-binding</keyword>
<feature type="region of interest" description="Disordered" evidence="5">
    <location>
        <begin position="1134"/>
        <end position="1157"/>
    </location>
</feature>
<dbReference type="PANTHER" id="PTHR45626">
    <property type="entry name" value="TRANSCRIPTION TERMINATION FACTOR 2-RELATED"/>
    <property type="match status" value="1"/>
</dbReference>
<proteinExistence type="predicted"/>
<evidence type="ECO:0000259" key="6">
    <source>
        <dbReference type="PROSITE" id="PS51194"/>
    </source>
</evidence>
<dbReference type="Gene3D" id="3.40.50.10810">
    <property type="entry name" value="Tandem AAA-ATPase domain"/>
    <property type="match status" value="2"/>
</dbReference>
<dbReference type="InterPro" id="IPR049730">
    <property type="entry name" value="SNF2/RAD54-like_C"/>
</dbReference>
<protein>
    <submittedName>
        <fullName evidence="7">Putative SWI/SNF-related matrix-associated actin-dependent regulator of chromatin subfamily A member</fullName>
    </submittedName>
</protein>
<dbReference type="CDD" id="cd18793">
    <property type="entry name" value="SF2_C_SNF"/>
    <property type="match status" value="1"/>
</dbReference>